<evidence type="ECO:0000256" key="1">
    <source>
        <dbReference type="ARBA" id="ARBA00022741"/>
    </source>
</evidence>
<name>A0A4P9WY27_9FUNG</name>
<accession>A0A4P9WY27</accession>
<dbReference type="InterPro" id="IPR050168">
    <property type="entry name" value="AAA_ATPase_domain"/>
</dbReference>
<dbReference type="GO" id="GO:0005524">
    <property type="term" value="F:ATP binding"/>
    <property type="evidence" value="ECO:0007669"/>
    <property type="project" value="UniProtKB-KW"/>
</dbReference>
<feature type="non-terminal residue" evidence="4">
    <location>
        <position position="113"/>
    </location>
</feature>
<keyword evidence="5" id="KW-1185">Reference proteome</keyword>
<evidence type="ECO:0000259" key="3">
    <source>
        <dbReference type="SMART" id="SM00382"/>
    </source>
</evidence>
<dbReference type="GO" id="GO:0016887">
    <property type="term" value="F:ATP hydrolysis activity"/>
    <property type="evidence" value="ECO:0007669"/>
    <property type="project" value="InterPro"/>
</dbReference>
<feature type="domain" description="AAA+ ATPase" evidence="3">
    <location>
        <begin position="4"/>
        <end position="108"/>
    </location>
</feature>
<proteinExistence type="predicted"/>
<dbReference type="CDD" id="cd19481">
    <property type="entry name" value="RecA-like_protease"/>
    <property type="match status" value="1"/>
</dbReference>
<dbReference type="InterPro" id="IPR003959">
    <property type="entry name" value="ATPase_AAA_core"/>
</dbReference>
<reference evidence="5" key="1">
    <citation type="journal article" date="2018" name="Nat. Microbiol.">
        <title>Leveraging single-cell genomics to expand the fungal tree of life.</title>
        <authorList>
            <person name="Ahrendt S.R."/>
            <person name="Quandt C.A."/>
            <person name="Ciobanu D."/>
            <person name="Clum A."/>
            <person name="Salamov A."/>
            <person name="Andreopoulos B."/>
            <person name="Cheng J.F."/>
            <person name="Woyke T."/>
            <person name="Pelin A."/>
            <person name="Henrissat B."/>
            <person name="Reynolds N.K."/>
            <person name="Benny G.L."/>
            <person name="Smith M.E."/>
            <person name="James T.Y."/>
            <person name="Grigoriev I.V."/>
        </authorList>
    </citation>
    <scope>NUCLEOTIDE SEQUENCE [LARGE SCALE GENOMIC DNA]</scope>
    <source>
        <strain evidence="5">ATCC 52028</strain>
    </source>
</reference>
<dbReference type="SUPFAM" id="SSF52540">
    <property type="entry name" value="P-loop containing nucleoside triphosphate hydrolases"/>
    <property type="match status" value="1"/>
</dbReference>
<dbReference type="Proteomes" id="UP000274922">
    <property type="component" value="Unassembled WGS sequence"/>
</dbReference>
<keyword evidence="1" id="KW-0547">Nucleotide-binding</keyword>
<dbReference type="GO" id="GO:0005737">
    <property type="term" value="C:cytoplasm"/>
    <property type="evidence" value="ECO:0007669"/>
    <property type="project" value="TreeGrafter"/>
</dbReference>
<evidence type="ECO:0000313" key="5">
    <source>
        <dbReference type="Proteomes" id="UP000274922"/>
    </source>
</evidence>
<dbReference type="InterPro" id="IPR003593">
    <property type="entry name" value="AAA+_ATPase"/>
</dbReference>
<dbReference type="EMBL" id="ML014480">
    <property type="protein sequence ID" value="RKO98334.1"/>
    <property type="molecule type" value="Genomic_DNA"/>
</dbReference>
<dbReference type="STRING" id="1555241.A0A4P9WY27"/>
<organism evidence="4 5">
    <name type="scientific">Caulochytrium protostelioides</name>
    <dbReference type="NCBI Taxonomy" id="1555241"/>
    <lineage>
        <taxon>Eukaryota</taxon>
        <taxon>Fungi</taxon>
        <taxon>Fungi incertae sedis</taxon>
        <taxon>Chytridiomycota</taxon>
        <taxon>Chytridiomycota incertae sedis</taxon>
        <taxon>Chytridiomycetes</taxon>
        <taxon>Caulochytriales</taxon>
        <taxon>Caulochytriaceae</taxon>
        <taxon>Caulochytrium</taxon>
    </lineage>
</organism>
<keyword evidence="2" id="KW-0067">ATP-binding</keyword>
<evidence type="ECO:0000313" key="4">
    <source>
        <dbReference type="EMBL" id="RKO98334.1"/>
    </source>
</evidence>
<dbReference type="PANTHER" id="PTHR23077">
    <property type="entry name" value="AAA-FAMILY ATPASE"/>
    <property type="match status" value="1"/>
</dbReference>
<dbReference type="Gene3D" id="3.40.50.300">
    <property type="entry name" value="P-loop containing nucleotide triphosphate hydrolases"/>
    <property type="match status" value="1"/>
</dbReference>
<dbReference type="InterPro" id="IPR027417">
    <property type="entry name" value="P-loop_NTPase"/>
</dbReference>
<gene>
    <name evidence="4" type="ORF">CXG81DRAFT_6792</name>
</gene>
<sequence length="113" mass="11651">GSSAPPMALLYGPPGTGKTLMARCLAGALGLELHVLSLPRLMHGAIGESERAIDGVFATARRAASTAPRGGGGLIFIDEMDAAFPRHSATAEFHAKLTWQLAANLDELAAQTA</sequence>
<protein>
    <recommendedName>
        <fullName evidence="3">AAA+ ATPase domain-containing protein</fullName>
    </recommendedName>
</protein>
<dbReference type="Pfam" id="PF00004">
    <property type="entry name" value="AAA"/>
    <property type="match status" value="1"/>
</dbReference>
<dbReference type="PANTHER" id="PTHR23077:SF27">
    <property type="entry name" value="ATPASE FAMILY GENE 2 PROTEIN HOMOLOG A"/>
    <property type="match status" value="1"/>
</dbReference>
<dbReference type="AlphaFoldDB" id="A0A4P9WY27"/>
<dbReference type="SMART" id="SM00382">
    <property type="entry name" value="AAA"/>
    <property type="match status" value="1"/>
</dbReference>
<feature type="non-terminal residue" evidence="4">
    <location>
        <position position="1"/>
    </location>
</feature>
<evidence type="ECO:0000256" key="2">
    <source>
        <dbReference type="ARBA" id="ARBA00022840"/>
    </source>
</evidence>